<protein>
    <submittedName>
        <fullName evidence="3">Uncharacterized protein</fullName>
    </submittedName>
</protein>
<dbReference type="InterPro" id="IPR035213">
    <property type="entry name" value="DUF5321"/>
</dbReference>
<name>A0A179FS44_METCM</name>
<evidence type="ECO:0000256" key="1">
    <source>
        <dbReference type="SAM" id="MobiDB-lite"/>
    </source>
</evidence>
<dbReference type="AlphaFoldDB" id="A0A179FS44"/>
<keyword evidence="4" id="KW-1185">Reference proteome</keyword>
<sequence>MSMQRLSTRAFGLGRPALMSRIPAQRNFPVRRSSTGPATIVDTGFWTSLIPKPLRRESRKGTKAKKSKEWNPATFFIVMFLFIGSMSIQMIALRNQSERYNRQSTVRISQLREAMRRLQNGEDVNVDKLLGNADESQRDVDWEEMLKAIERDEKSQADQEAKEPSQEEVPVKTITSKAPVTETKATSERVNAEMEPTNPKSARLGNFF</sequence>
<keyword evidence="2" id="KW-0812">Transmembrane</keyword>
<dbReference type="RefSeq" id="XP_018144870.1">
    <property type="nucleotide sequence ID" value="XM_018293518.1"/>
</dbReference>
<dbReference type="EMBL" id="LSBJ02000003">
    <property type="protein sequence ID" value="OAQ68020.1"/>
    <property type="molecule type" value="Genomic_DNA"/>
</dbReference>
<keyword evidence="2" id="KW-0472">Membrane</keyword>
<dbReference type="KEGG" id="pchm:VFPPC_15765"/>
<proteinExistence type="predicted"/>
<feature type="region of interest" description="Disordered" evidence="1">
    <location>
        <begin position="152"/>
        <end position="208"/>
    </location>
</feature>
<evidence type="ECO:0000256" key="2">
    <source>
        <dbReference type="SAM" id="Phobius"/>
    </source>
</evidence>
<dbReference type="Pfam" id="PF17254">
    <property type="entry name" value="DUF5321"/>
    <property type="match status" value="1"/>
</dbReference>
<gene>
    <name evidence="3" type="ORF">VFPPC_15765</name>
</gene>
<dbReference type="OrthoDB" id="2253354at2759"/>
<dbReference type="GeneID" id="28857512"/>
<evidence type="ECO:0000313" key="4">
    <source>
        <dbReference type="Proteomes" id="UP000078397"/>
    </source>
</evidence>
<feature type="compositionally biased region" description="Basic and acidic residues" evidence="1">
    <location>
        <begin position="152"/>
        <end position="165"/>
    </location>
</feature>
<feature type="transmembrane region" description="Helical" evidence="2">
    <location>
        <begin position="73"/>
        <end position="93"/>
    </location>
</feature>
<organism evidence="3 4">
    <name type="scientific">Pochonia chlamydosporia 170</name>
    <dbReference type="NCBI Taxonomy" id="1380566"/>
    <lineage>
        <taxon>Eukaryota</taxon>
        <taxon>Fungi</taxon>
        <taxon>Dikarya</taxon>
        <taxon>Ascomycota</taxon>
        <taxon>Pezizomycotina</taxon>
        <taxon>Sordariomycetes</taxon>
        <taxon>Hypocreomycetidae</taxon>
        <taxon>Hypocreales</taxon>
        <taxon>Clavicipitaceae</taxon>
        <taxon>Pochonia</taxon>
    </lineage>
</organism>
<keyword evidence="2" id="KW-1133">Transmembrane helix</keyword>
<reference evidence="3 4" key="1">
    <citation type="journal article" date="2016" name="PLoS Pathog.">
        <title>Biosynthesis of antibiotic leucinostatins in bio-control fungus Purpureocillium lilacinum and their inhibition on phytophthora revealed by genome mining.</title>
        <authorList>
            <person name="Wang G."/>
            <person name="Liu Z."/>
            <person name="Lin R."/>
            <person name="Li E."/>
            <person name="Mao Z."/>
            <person name="Ling J."/>
            <person name="Yang Y."/>
            <person name="Yin W.B."/>
            <person name="Xie B."/>
        </authorList>
    </citation>
    <scope>NUCLEOTIDE SEQUENCE [LARGE SCALE GENOMIC DNA]</scope>
    <source>
        <strain evidence="3">170</strain>
    </source>
</reference>
<accession>A0A179FS44</accession>
<dbReference type="Proteomes" id="UP000078397">
    <property type="component" value="Unassembled WGS sequence"/>
</dbReference>
<evidence type="ECO:0000313" key="3">
    <source>
        <dbReference type="EMBL" id="OAQ68020.1"/>
    </source>
</evidence>
<comment type="caution">
    <text evidence="3">The sequence shown here is derived from an EMBL/GenBank/DDBJ whole genome shotgun (WGS) entry which is preliminary data.</text>
</comment>